<dbReference type="AlphaFoldDB" id="A0A5Q0M1D0"/>
<gene>
    <name evidence="3" type="ORF">GFK26_06065</name>
</gene>
<dbReference type="Proteomes" id="UP000326780">
    <property type="component" value="Chromosome"/>
</dbReference>
<dbReference type="RefSeq" id="WP_153281208.1">
    <property type="nucleotide sequence ID" value="NZ_CP045644.1"/>
</dbReference>
<feature type="chain" id="PRO_5025016798" evidence="1">
    <location>
        <begin position="41"/>
        <end position="351"/>
    </location>
</feature>
<name>A0A5Q0M1D0_VARPD</name>
<evidence type="ECO:0000259" key="2">
    <source>
        <dbReference type="Pfam" id="PF00561"/>
    </source>
</evidence>
<evidence type="ECO:0000313" key="3">
    <source>
        <dbReference type="EMBL" id="QFZ82355.1"/>
    </source>
</evidence>
<dbReference type="InterPro" id="IPR000073">
    <property type="entry name" value="AB_hydrolase_1"/>
</dbReference>
<dbReference type="SUPFAM" id="SSF53474">
    <property type="entry name" value="alpha/beta-Hydrolases"/>
    <property type="match status" value="1"/>
</dbReference>
<feature type="domain" description="AB hydrolase-1" evidence="2">
    <location>
        <begin position="62"/>
        <end position="165"/>
    </location>
</feature>
<dbReference type="GO" id="GO:0016787">
    <property type="term" value="F:hydrolase activity"/>
    <property type="evidence" value="ECO:0007669"/>
    <property type="project" value="UniProtKB-KW"/>
</dbReference>
<evidence type="ECO:0000256" key="1">
    <source>
        <dbReference type="SAM" id="SignalP"/>
    </source>
</evidence>
<dbReference type="Pfam" id="PF00561">
    <property type="entry name" value="Abhydrolase_1"/>
    <property type="match status" value="1"/>
</dbReference>
<feature type="signal peptide" evidence="1">
    <location>
        <begin position="1"/>
        <end position="40"/>
    </location>
</feature>
<organism evidence="3 4">
    <name type="scientific">Variovorax paradoxus</name>
    <dbReference type="NCBI Taxonomy" id="34073"/>
    <lineage>
        <taxon>Bacteria</taxon>
        <taxon>Pseudomonadati</taxon>
        <taxon>Pseudomonadota</taxon>
        <taxon>Betaproteobacteria</taxon>
        <taxon>Burkholderiales</taxon>
        <taxon>Comamonadaceae</taxon>
        <taxon>Variovorax</taxon>
    </lineage>
</organism>
<keyword evidence="1" id="KW-0732">Signal</keyword>
<keyword evidence="3" id="KW-0378">Hydrolase</keyword>
<dbReference type="InterPro" id="IPR029058">
    <property type="entry name" value="AB_hydrolase_fold"/>
</dbReference>
<dbReference type="EMBL" id="CP045644">
    <property type="protein sequence ID" value="QFZ82355.1"/>
    <property type="molecule type" value="Genomic_DNA"/>
</dbReference>
<reference evidence="3 4" key="1">
    <citation type="submission" date="2019-10" db="EMBL/GenBank/DDBJ databases">
        <title>Complete genome sequence of Variovorax paradoxus 5C-2.</title>
        <authorList>
            <person name="Gogoleva N.E."/>
            <person name="Balkin A.S."/>
        </authorList>
    </citation>
    <scope>NUCLEOTIDE SEQUENCE [LARGE SCALE GENOMIC DNA]</scope>
    <source>
        <strain evidence="3 4">5C-2</strain>
    </source>
</reference>
<dbReference type="Gene3D" id="3.40.50.1820">
    <property type="entry name" value="alpha/beta hydrolase"/>
    <property type="match status" value="1"/>
</dbReference>
<protein>
    <submittedName>
        <fullName evidence="3">Alpha/beta fold hydrolase</fullName>
    </submittedName>
</protein>
<sequence length="351" mass="36626">MVRKSIARLQRAATPMRAVALSCGLLAAAALTVHTPPARAAASDTATRVEAFVTSDTAKTRYPIVLVHGLLGFDNLLGVDYFYDIPGQLAGAGARVYVAQVSGTNTSEIRGEQLLQELKTIRALEQNPTLKFNLIGHSQGSPTVRYVAAVAPDMVASVTSVGGANGGSKVADLLAKLPEGGIAQTLVVKAIGLLTGMIGFLSGKDPSQLPEVPLNALASLTTAGGAAFDAKFPQGRPAAGSSCDVKSGAAVANGVRYYSWSGVSTSFNLFDPSDTALSTLGGLFFFGEANDGLLAVCTTRLGTHLGDYRQNHLDEVNQAFGNTYGSQFPYYEKKPPALFREQAARLKSAGL</sequence>
<accession>A0A5Q0M1D0</accession>
<proteinExistence type="predicted"/>
<evidence type="ECO:0000313" key="4">
    <source>
        <dbReference type="Proteomes" id="UP000326780"/>
    </source>
</evidence>